<dbReference type="Proteomes" id="UP000002654">
    <property type="component" value="Chromosome"/>
</dbReference>
<dbReference type="STRING" id="768679.TTX_1462"/>
<dbReference type="GeneID" id="11262340"/>
<dbReference type="RefSeq" id="WP_014127345.1">
    <property type="nucleotide sequence ID" value="NC_016070.1"/>
</dbReference>
<dbReference type="PATRIC" id="fig|768679.9.peg.1482"/>
<dbReference type="KEGG" id="ttn:TTX_1462"/>
<dbReference type="AlphaFoldDB" id="G4RKJ6"/>
<proteinExistence type="predicted"/>
<dbReference type="HOGENOM" id="CLU_1709207_0_0_2"/>
<accession>G4RKJ6</accession>
<protein>
    <submittedName>
        <fullName evidence="1">Uncharacterized protein</fullName>
    </submittedName>
</protein>
<evidence type="ECO:0000313" key="1">
    <source>
        <dbReference type="EMBL" id="CCC82091.1"/>
    </source>
</evidence>
<gene>
    <name evidence="1" type="ordered locus">TTX_1462</name>
</gene>
<organism evidence="1 2">
    <name type="scientific">Thermoproteus tenax (strain ATCC 35583 / DSM 2078 / JCM 9277 / NBRC 100435 / Kra 1)</name>
    <dbReference type="NCBI Taxonomy" id="768679"/>
    <lineage>
        <taxon>Archaea</taxon>
        <taxon>Thermoproteota</taxon>
        <taxon>Thermoprotei</taxon>
        <taxon>Thermoproteales</taxon>
        <taxon>Thermoproteaceae</taxon>
        <taxon>Thermoproteus</taxon>
    </lineage>
</organism>
<evidence type="ECO:0000313" key="2">
    <source>
        <dbReference type="Proteomes" id="UP000002654"/>
    </source>
</evidence>
<dbReference type="PaxDb" id="768679-TTX_1462"/>
<dbReference type="eggNOG" id="arCOG07014">
    <property type="taxonomic scope" value="Archaea"/>
</dbReference>
<sequence>MEFVNAWLLLRLTRLVASRRAIDYDELLSLFGESAFSLVKLAEELGLIKWARVDAGRTKAVYTLGPAGRRLIGETERGCGISARVNYGVLYVEICGAVYRAEPTPSYLLSMAEKLYKLAGYNDMREMYKALRSAVETALRSAPGLEKYFLRTQY</sequence>
<name>G4RKJ6_THETK</name>
<dbReference type="EMBL" id="FN869859">
    <property type="protein sequence ID" value="CCC82091.1"/>
    <property type="molecule type" value="Genomic_DNA"/>
</dbReference>
<keyword evidence="2" id="KW-1185">Reference proteome</keyword>
<reference evidence="1 2" key="1">
    <citation type="journal article" date="2011" name="PLoS ONE">
        <title>The complete genome sequence of Thermoproteus tenax: a physiologically versatile member of the Crenarchaeota.</title>
        <authorList>
            <person name="Siebers B."/>
            <person name="Zaparty M."/>
            <person name="Raddatz G."/>
            <person name="Tjaden B."/>
            <person name="Albers S.V."/>
            <person name="Bell S.D."/>
            <person name="Blombach F."/>
            <person name="Kletzin A."/>
            <person name="Kyrpides N."/>
            <person name="Lanz C."/>
            <person name="Plagens A."/>
            <person name="Rampp M."/>
            <person name="Rosinus A."/>
            <person name="von Jan M."/>
            <person name="Makarova K.S."/>
            <person name="Klenk H.P."/>
            <person name="Schuster S.C."/>
            <person name="Hensel R."/>
        </authorList>
    </citation>
    <scope>NUCLEOTIDE SEQUENCE [LARGE SCALE GENOMIC DNA]</scope>
    <source>
        <strain evidence="2">ATCC 35583 / DSM 2078 / JCM 9277 / NBRC 100435 / Kra 1</strain>
    </source>
</reference>